<feature type="compositionally biased region" description="Low complexity" evidence="1">
    <location>
        <begin position="326"/>
        <end position="341"/>
    </location>
</feature>
<dbReference type="EMBL" id="JAIVGD010000011">
    <property type="protein sequence ID" value="KAH0771651.1"/>
    <property type="molecule type" value="Genomic_DNA"/>
</dbReference>
<gene>
    <name evidence="2" type="ORF">KY290_015632</name>
</gene>
<accession>A0ABQ7VT19</accession>
<feature type="region of interest" description="Disordered" evidence="1">
    <location>
        <begin position="167"/>
        <end position="195"/>
    </location>
</feature>
<proteinExistence type="predicted"/>
<reference evidence="2 3" key="1">
    <citation type="journal article" date="2021" name="bioRxiv">
        <title>Chromosome-scale and haplotype-resolved genome assembly of a tetraploid potato cultivar.</title>
        <authorList>
            <person name="Sun H."/>
            <person name="Jiao W.-B."/>
            <person name="Krause K."/>
            <person name="Campoy J.A."/>
            <person name="Goel M."/>
            <person name="Folz-Donahue K."/>
            <person name="Kukat C."/>
            <person name="Huettel B."/>
            <person name="Schneeberger K."/>
        </authorList>
    </citation>
    <scope>NUCLEOTIDE SEQUENCE [LARGE SCALE GENOMIC DNA]</scope>
    <source>
        <strain evidence="2">SolTubOtavaFocal</strain>
        <tissue evidence="2">Leaves</tissue>
    </source>
</reference>
<comment type="caution">
    <text evidence="2">The sequence shown here is derived from an EMBL/GenBank/DDBJ whole genome shotgun (WGS) entry which is preliminary data.</text>
</comment>
<evidence type="ECO:0000313" key="2">
    <source>
        <dbReference type="EMBL" id="KAH0771651.1"/>
    </source>
</evidence>
<dbReference type="Proteomes" id="UP000826656">
    <property type="component" value="Unassembled WGS sequence"/>
</dbReference>
<feature type="region of interest" description="Disordered" evidence="1">
    <location>
        <begin position="311"/>
        <end position="368"/>
    </location>
</feature>
<keyword evidence="3" id="KW-1185">Reference proteome</keyword>
<feature type="compositionally biased region" description="Basic and acidic residues" evidence="1">
    <location>
        <begin position="96"/>
        <end position="113"/>
    </location>
</feature>
<organism evidence="2 3">
    <name type="scientific">Solanum tuberosum</name>
    <name type="common">Potato</name>
    <dbReference type="NCBI Taxonomy" id="4113"/>
    <lineage>
        <taxon>Eukaryota</taxon>
        <taxon>Viridiplantae</taxon>
        <taxon>Streptophyta</taxon>
        <taxon>Embryophyta</taxon>
        <taxon>Tracheophyta</taxon>
        <taxon>Spermatophyta</taxon>
        <taxon>Magnoliopsida</taxon>
        <taxon>eudicotyledons</taxon>
        <taxon>Gunneridae</taxon>
        <taxon>Pentapetalae</taxon>
        <taxon>asterids</taxon>
        <taxon>lamiids</taxon>
        <taxon>Solanales</taxon>
        <taxon>Solanaceae</taxon>
        <taxon>Solanoideae</taxon>
        <taxon>Solaneae</taxon>
        <taxon>Solanum</taxon>
    </lineage>
</organism>
<feature type="compositionally biased region" description="Polar residues" evidence="1">
    <location>
        <begin position="167"/>
        <end position="178"/>
    </location>
</feature>
<sequence length="368" mass="40662">MKITDELAKCKTTIGFMDRGSDYVSRIVVHSTGHEDIHEHYLVKVLLHIDSVLNSRGVSRTVHFNFCHLFDSVALPNDRFGDDILKARCHDDASLKKERNQMSKDQIKDHDDSEASISEVQINVTLKDHSPQATEAQTKRAILQNTPPQSEEGGSCSCSIATSGNECNAGSGSHSTDNSGGSARSQSSSQEDANTSPLELIACYRSMWRVNRSEEFFKRGIVTKNGSFKSRTIMPETQVVVADLKAFPDIYRTMLRGPEYYAPTSVGLFEGKHHEFTSHTTMKIHSSREKILHWIAKEAKGRKRELVQHQRRKLEKKAREQQQQDAALAGASGNGAPSPAGETQPYHLPSSKSAPTDNGANADLETGA</sequence>
<feature type="compositionally biased region" description="Low complexity" evidence="1">
    <location>
        <begin position="179"/>
        <end position="190"/>
    </location>
</feature>
<feature type="region of interest" description="Disordered" evidence="1">
    <location>
        <begin position="96"/>
        <end position="115"/>
    </location>
</feature>
<feature type="compositionally biased region" description="Polar residues" evidence="1">
    <location>
        <begin position="350"/>
        <end position="359"/>
    </location>
</feature>
<name>A0ABQ7VT19_SOLTU</name>
<protein>
    <submittedName>
        <fullName evidence="2">Uncharacterized protein</fullName>
    </submittedName>
</protein>
<evidence type="ECO:0000256" key="1">
    <source>
        <dbReference type="SAM" id="MobiDB-lite"/>
    </source>
</evidence>
<evidence type="ECO:0000313" key="3">
    <source>
        <dbReference type="Proteomes" id="UP000826656"/>
    </source>
</evidence>